<dbReference type="InterPro" id="IPR013833">
    <property type="entry name" value="Cyt_c_oxidase_su3_a-hlx"/>
</dbReference>
<sequence>MALATAAFAASWALTRGARSLNRAGRVGLARGALALAPVLTLAGMGGFVLSVMDLDPTAHVYPAMMWALMVWVVAHGLLATIMQLYCLAGSLFGKLTPRYDADLWNVTLFWHFMGLTALVTGAMMGLVPRLM</sequence>
<keyword evidence="1" id="KW-0812">Transmembrane</keyword>
<dbReference type="GO" id="GO:0016020">
    <property type="term" value="C:membrane"/>
    <property type="evidence" value="ECO:0007669"/>
    <property type="project" value="InterPro"/>
</dbReference>
<dbReference type="Proteomes" id="UP000016566">
    <property type="component" value="Unassembled WGS sequence"/>
</dbReference>
<keyword evidence="1" id="KW-1133">Transmembrane helix</keyword>
<reference evidence="2" key="1">
    <citation type="journal article" date="2013" name="Genome Announc.">
        <title>Draft Genome Sequence of Loktanella cinnabarina LL-001T, Isolated from Deep-Sea Floor Sediment.</title>
        <authorList>
            <person name="Nishi S."/>
            <person name="Tsubouchi T."/>
            <person name="Takaki Y."/>
            <person name="Koyanagi R."/>
            <person name="Satoh N."/>
            <person name="Maruyama T."/>
            <person name="Hatada Y."/>
        </authorList>
    </citation>
    <scope>NUCLEOTIDE SEQUENCE [LARGE SCALE GENOMIC DNA]</scope>
    <source>
        <strain evidence="2">LL-001</strain>
    </source>
</reference>
<dbReference type="GO" id="GO:0004129">
    <property type="term" value="F:cytochrome-c oxidase activity"/>
    <property type="evidence" value="ECO:0007669"/>
    <property type="project" value="InterPro"/>
</dbReference>
<dbReference type="EMBL" id="BATB01000014">
    <property type="protein sequence ID" value="GAD55433.1"/>
    <property type="molecule type" value="Genomic_DNA"/>
</dbReference>
<gene>
    <name evidence="2" type="ORF">MBELCI_1485</name>
</gene>
<feature type="transmembrane region" description="Helical" evidence="1">
    <location>
        <begin position="65"/>
        <end position="89"/>
    </location>
</feature>
<evidence type="ECO:0000313" key="3">
    <source>
        <dbReference type="Proteomes" id="UP000016566"/>
    </source>
</evidence>
<proteinExistence type="predicted"/>
<dbReference type="InterPro" id="IPR035973">
    <property type="entry name" value="Cyt_c_oxidase_su3-like_sf"/>
</dbReference>
<dbReference type="eggNOG" id="COG1845">
    <property type="taxonomic scope" value="Bacteria"/>
</dbReference>
<organism evidence="2 3">
    <name type="scientific">Limimaricola cinnabarinus LL-001</name>
    <dbReference type="NCBI Taxonomy" id="1337093"/>
    <lineage>
        <taxon>Bacteria</taxon>
        <taxon>Pseudomonadati</taxon>
        <taxon>Pseudomonadota</taxon>
        <taxon>Alphaproteobacteria</taxon>
        <taxon>Rhodobacterales</taxon>
        <taxon>Paracoccaceae</taxon>
        <taxon>Limimaricola</taxon>
    </lineage>
</organism>
<keyword evidence="3" id="KW-1185">Reference proteome</keyword>
<comment type="caution">
    <text evidence="2">The sequence shown here is derived from an EMBL/GenBank/DDBJ whole genome shotgun (WGS) entry which is preliminary data.</text>
</comment>
<keyword evidence="1" id="KW-0472">Membrane</keyword>
<name>U3AL14_9RHOB</name>
<evidence type="ECO:0000313" key="2">
    <source>
        <dbReference type="EMBL" id="GAD55433.1"/>
    </source>
</evidence>
<feature type="transmembrane region" description="Helical" evidence="1">
    <location>
        <begin position="33"/>
        <end position="53"/>
    </location>
</feature>
<dbReference type="Gene3D" id="1.20.120.80">
    <property type="entry name" value="Cytochrome c oxidase, subunit III, four-helix bundle"/>
    <property type="match status" value="1"/>
</dbReference>
<dbReference type="SUPFAM" id="SSF81452">
    <property type="entry name" value="Cytochrome c oxidase subunit III-like"/>
    <property type="match status" value="1"/>
</dbReference>
<evidence type="ECO:0000256" key="1">
    <source>
        <dbReference type="SAM" id="Phobius"/>
    </source>
</evidence>
<feature type="transmembrane region" description="Helical" evidence="1">
    <location>
        <begin position="109"/>
        <end position="128"/>
    </location>
</feature>
<dbReference type="STRING" id="1337093.MBELCI_1485"/>
<accession>U3AL14</accession>
<protein>
    <submittedName>
        <fullName evidence="2">Cytochrome c oxidase polypeptide I / cytochrome c oxidase polypeptide III</fullName>
    </submittedName>
</protein>
<dbReference type="GO" id="GO:0022904">
    <property type="term" value="P:respiratory electron transport chain"/>
    <property type="evidence" value="ECO:0007669"/>
    <property type="project" value="InterPro"/>
</dbReference>
<dbReference type="AlphaFoldDB" id="U3AL14"/>